<feature type="non-terminal residue" evidence="1">
    <location>
        <position position="66"/>
    </location>
</feature>
<accession>A0ABN8I7H4</accession>
<organism evidence="1 2">
    <name type="scientific">Iphiclides podalirius</name>
    <name type="common">scarce swallowtail</name>
    <dbReference type="NCBI Taxonomy" id="110791"/>
    <lineage>
        <taxon>Eukaryota</taxon>
        <taxon>Metazoa</taxon>
        <taxon>Ecdysozoa</taxon>
        <taxon>Arthropoda</taxon>
        <taxon>Hexapoda</taxon>
        <taxon>Insecta</taxon>
        <taxon>Pterygota</taxon>
        <taxon>Neoptera</taxon>
        <taxon>Endopterygota</taxon>
        <taxon>Lepidoptera</taxon>
        <taxon>Glossata</taxon>
        <taxon>Ditrysia</taxon>
        <taxon>Papilionoidea</taxon>
        <taxon>Papilionidae</taxon>
        <taxon>Papilioninae</taxon>
        <taxon>Iphiclides</taxon>
    </lineage>
</organism>
<dbReference type="Proteomes" id="UP000837857">
    <property type="component" value="Chromosome 18"/>
</dbReference>
<dbReference type="EMBL" id="OW152830">
    <property type="protein sequence ID" value="CAH2048625.1"/>
    <property type="molecule type" value="Genomic_DNA"/>
</dbReference>
<keyword evidence="2" id="KW-1185">Reference proteome</keyword>
<evidence type="ECO:0000313" key="1">
    <source>
        <dbReference type="EMBL" id="CAH2048625.1"/>
    </source>
</evidence>
<evidence type="ECO:0000313" key="2">
    <source>
        <dbReference type="Proteomes" id="UP000837857"/>
    </source>
</evidence>
<name>A0ABN8I7H4_9NEOP</name>
<sequence>MESLKAVACTAPRRNENNAPAAMPLARTFFPTLDTDVTQSERNLLFSIRLDRSGVHSTCAADGGKI</sequence>
<protein>
    <submittedName>
        <fullName evidence="1">Uncharacterized protein</fullName>
    </submittedName>
</protein>
<gene>
    <name evidence="1" type="ORF">IPOD504_LOCUS6232</name>
</gene>
<proteinExistence type="predicted"/>
<reference evidence="1" key="1">
    <citation type="submission" date="2022-03" db="EMBL/GenBank/DDBJ databases">
        <authorList>
            <person name="Martin H S."/>
        </authorList>
    </citation>
    <scope>NUCLEOTIDE SEQUENCE</scope>
</reference>